<feature type="compositionally biased region" description="Polar residues" evidence="1">
    <location>
        <begin position="286"/>
        <end position="301"/>
    </location>
</feature>
<sequence length="301" mass="35031">MAEFSKIFWDHEGHAHTNALHWEGFPRLLWESLQLFCYIEPPQYDRVEYGEEGVPRCRVKMTIPQHPFHSLWEPIKISVVGYRLVDTIEAAALEAIHVFYDQHLEEVAAYPIDLFPAVDSRDPEWVFRISHGGHLLGDLAKETLCTMIRFMNVQHHYQILQHRGMNQLTSIAQSHHRNIDQQVTQIEELQATITAKDEVIAQRDEIIIHREDQIIESDAVIIQRNTIVEFLQEQVHDLTLELDDAITHINVLQEQQVPLDVPEEPESEDEEEDPEEIEGVSDLDSEQISRTKSSAQSFFFR</sequence>
<protein>
    <submittedName>
        <fullName evidence="2">Uncharacterized protein</fullName>
    </submittedName>
</protein>
<dbReference type="AlphaFoldDB" id="A0A2T8I8V6"/>
<feature type="compositionally biased region" description="Acidic residues" evidence="1">
    <location>
        <begin position="261"/>
        <end position="285"/>
    </location>
</feature>
<evidence type="ECO:0000313" key="2">
    <source>
        <dbReference type="EMBL" id="PVH34095.1"/>
    </source>
</evidence>
<accession>A0A2T8I8V6</accession>
<organism evidence="2">
    <name type="scientific">Panicum hallii</name>
    <dbReference type="NCBI Taxonomy" id="206008"/>
    <lineage>
        <taxon>Eukaryota</taxon>
        <taxon>Viridiplantae</taxon>
        <taxon>Streptophyta</taxon>
        <taxon>Embryophyta</taxon>
        <taxon>Tracheophyta</taxon>
        <taxon>Spermatophyta</taxon>
        <taxon>Magnoliopsida</taxon>
        <taxon>Liliopsida</taxon>
        <taxon>Poales</taxon>
        <taxon>Poaceae</taxon>
        <taxon>PACMAD clade</taxon>
        <taxon>Panicoideae</taxon>
        <taxon>Panicodae</taxon>
        <taxon>Paniceae</taxon>
        <taxon>Panicinae</taxon>
        <taxon>Panicum</taxon>
        <taxon>Panicum sect. Panicum</taxon>
    </lineage>
</organism>
<dbReference type="Proteomes" id="UP000243499">
    <property type="component" value="Chromosome 8"/>
</dbReference>
<feature type="region of interest" description="Disordered" evidence="1">
    <location>
        <begin position="256"/>
        <end position="301"/>
    </location>
</feature>
<evidence type="ECO:0000256" key="1">
    <source>
        <dbReference type="SAM" id="MobiDB-lite"/>
    </source>
</evidence>
<dbReference type="Gramene" id="PVH34095">
    <property type="protein sequence ID" value="PVH34095"/>
    <property type="gene ID" value="PAHAL_8G142200"/>
</dbReference>
<gene>
    <name evidence="2" type="ORF">PAHAL_8G142200</name>
</gene>
<name>A0A2T8I8V6_9POAL</name>
<dbReference type="EMBL" id="CM008053">
    <property type="protein sequence ID" value="PVH34095.1"/>
    <property type="molecule type" value="Genomic_DNA"/>
</dbReference>
<reference evidence="2" key="1">
    <citation type="submission" date="2018-04" db="EMBL/GenBank/DDBJ databases">
        <title>WGS assembly of Panicum hallii.</title>
        <authorList>
            <person name="Lovell J."/>
            <person name="Jenkins J."/>
            <person name="Lowry D."/>
            <person name="Mamidi S."/>
            <person name="Sreedasyam A."/>
            <person name="Weng X."/>
            <person name="Barry K."/>
            <person name="Bonette J."/>
            <person name="Campitelli B."/>
            <person name="Daum C."/>
            <person name="Gordon S."/>
            <person name="Gould B."/>
            <person name="Lipzen A."/>
            <person name="Macqueen A."/>
            <person name="Palacio-Mejia J."/>
            <person name="Plott C."/>
            <person name="Shakirov E."/>
            <person name="Shu S."/>
            <person name="Yoshinaga Y."/>
            <person name="Zane M."/>
            <person name="Rokhsar D."/>
            <person name="Grimwood J."/>
            <person name="Schmutz J."/>
            <person name="Juenger T."/>
        </authorList>
    </citation>
    <scope>NUCLEOTIDE SEQUENCE [LARGE SCALE GENOMIC DNA]</scope>
    <source>
        <strain evidence="2">FIL2</strain>
    </source>
</reference>
<proteinExistence type="predicted"/>